<dbReference type="EC" id="5.3.1.28" evidence="10"/>
<feature type="binding site" evidence="10">
    <location>
        <position position="121"/>
    </location>
    <ligand>
        <name>substrate</name>
    </ligand>
</feature>
<comment type="pathway">
    <text evidence="10">Carbohydrate biosynthesis; D-glycero-D-manno-heptose 7-phosphate biosynthesis; D-glycero-alpha-D-manno-heptose 7-phosphate and D-glycero-beta-D-manno-heptose 7-phosphate from sedoheptulose 7-phosphate: step 1/1.</text>
</comment>
<dbReference type="InterPro" id="IPR001347">
    <property type="entry name" value="SIS_dom"/>
</dbReference>
<comment type="subunit">
    <text evidence="10">Homotetramer.</text>
</comment>
<dbReference type="GO" id="GO:0008270">
    <property type="term" value="F:zinc ion binding"/>
    <property type="evidence" value="ECO:0007669"/>
    <property type="project" value="UniProtKB-UniRule"/>
</dbReference>
<dbReference type="GO" id="GO:0005975">
    <property type="term" value="P:carbohydrate metabolic process"/>
    <property type="evidence" value="ECO:0007669"/>
    <property type="project" value="UniProtKB-UniRule"/>
</dbReference>
<organism evidence="12 13">
    <name type="scientific">Aquariibacter albus</name>
    <dbReference type="NCBI Taxonomy" id="2759899"/>
    <lineage>
        <taxon>Bacteria</taxon>
        <taxon>Pseudomonadati</taxon>
        <taxon>Pseudomonadota</taxon>
        <taxon>Betaproteobacteria</taxon>
        <taxon>Burkholderiales</taxon>
        <taxon>Sphaerotilaceae</taxon>
        <taxon>Aquariibacter</taxon>
    </lineage>
</organism>
<keyword evidence="6 10" id="KW-0479">Metal-binding</keyword>
<keyword evidence="13" id="KW-1185">Reference proteome</keyword>
<comment type="function">
    <text evidence="2 10">Catalyzes the isomerization of sedoheptulose 7-phosphate in D-glycero-D-manno-heptose 7-phosphate.</text>
</comment>
<dbReference type="GO" id="GO:0097367">
    <property type="term" value="F:carbohydrate derivative binding"/>
    <property type="evidence" value="ECO:0007669"/>
    <property type="project" value="InterPro"/>
</dbReference>
<dbReference type="EMBL" id="JACIVI010000008">
    <property type="protein sequence ID" value="MBB1163292.1"/>
    <property type="molecule type" value="Genomic_DNA"/>
</dbReference>
<keyword evidence="8 10" id="KW-0413">Isomerase</keyword>
<dbReference type="UniPathway" id="UPA00041">
    <property type="reaction ID" value="UER00436"/>
</dbReference>
<dbReference type="GO" id="GO:2001061">
    <property type="term" value="P:D-glycero-D-manno-heptose 7-phosphate biosynthetic process"/>
    <property type="evidence" value="ECO:0007669"/>
    <property type="project" value="UniProtKB-UniPathway"/>
</dbReference>
<comment type="similarity">
    <text evidence="4 10">Belongs to the SIS family. GmhA subfamily.</text>
</comment>
<evidence type="ECO:0000313" key="13">
    <source>
        <dbReference type="Proteomes" id="UP000586093"/>
    </source>
</evidence>
<dbReference type="RefSeq" id="WP_182666081.1">
    <property type="nucleotide sequence ID" value="NZ_JACIVI010000008.1"/>
</dbReference>
<keyword evidence="7 10" id="KW-0862">Zinc</keyword>
<comment type="cofactor">
    <cofactor evidence="10">
        <name>Zn(2+)</name>
        <dbReference type="ChEBI" id="CHEBI:29105"/>
    </cofactor>
    <text evidence="10">Binds 1 zinc ion per subunit.</text>
</comment>
<feature type="binding site" evidence="10">
    <location>
        <position position="168"/>
    </location>
    <ligand>
        <name>substrate</name>
    </ligand>
</feature>
<dbReference type="NCBIfam" id="TIGR00441">
    <property type="entry name" value="gmhA"/>
    <property type="match status" value="1"/>
</dbReference>
<evidence type="ECO:0000256" key="9">
    <source>
        <dbReference type="ARBA" id="ARBA00023277"/>
    </source>
</evidence>
<gene>
    <name evidence="10 12" type="primary">gmhA</name>
    <name evidence="12" type="ORF">H4F90_15060</name>
</gene>
<evidence type="ECO:0000256" key="4">
    <source>
        <dbReference type="ARBA" id="ARBA00009894"/>
    </source>
</evidence>
<feature type="binding site" evidence="10">
    <location>
        <position position="168"/>
    </location>
    <ligand>
        <name>Zn(2+)</name>
        <dbReference type="ChEBI" id="CHEBI:29105"/>
    </ligand>
</feature>
<evidence type="ECO:0000256" key="6">
    <source>
        <dbReference type="ARBA" id="ARBA00022723"/>
    </source>
</evidence>
<dbReference type="SUPFAM" id="SSF53697">
    <property type="entry name" value="SIS domain"/>
    <property type="match status" value="1"/>
</dbReference>
<dbReference type="InterPro" id="IPR050099">
    <property type="entry name" value="SIS_GmhA/DiaA_subfam"/>
</dbReference>
<evidence type="ECO:0000256" key="10">
    <source>
        <dbReference type="HAMAP-Rule" id="MF_00067"/>
    </source>
</evidence>
<feature type="binding site" evidence="10">
    <location>
        <begin position="116"/>
        <end position="118"/>
    </location>
    <ligand>
        <name>substrate</name>
    </ligand>
</feature>
<keyword evidence="5 10" id="KW-0963">Cytoplasm</keyword>
<proteinExistence type="inferred from homology"/>
<evidence type="ECO:0000259" key="11">
    <source>
        <dbReference type="PROSITE" id="PS51464"/>
    </source>
</evidence>
<evidence type="ECO:0000256" key="7">
    <source>
        <dbReference type="ARBA" id="ARBA00022833"/>
    </source>
</evidence>
<feature type="domain" description="SIS" evidence="11">
    <location>
        <begin position="33"/>
        <end position="192"/>
    </location>
</feature>
<keyword evidence="9 10" id="KW-0119">Carbohydrate metabolism</keyword>
<dbReference type="Gene3D" id="3.40.50.10490">
    <property type="entry name" value="Glucose-6-phosphate isomerase like protein, domain 1"/>
    <property type="match status" value="1"/>
</dbReference>
<evidence type="ECO:0000256" key="8">
    <source>
        <dbReference type="ARBA" id="ARBA00023235"/>
    </source>
</evidence>
<feature type="binding site" evidence="10">
    <location>
        <begin position="90"/>
        <end position="91"/>
    </location>
    <ligand>
        <name>substrate</name>
    </ligand>
</feature>
<comment type="caution">
    <text evidence="12">The sequence shown here is derived from an EMBL/GenBank/DDBJ whole genome shotgun (WGS) entry which is preliminary data.</text>
</comment>
<comment type="miscellaneous">
    <text evidence="10">The reaction produces a racemic mixture of D-glycero-alpha-D-manno-heptose 7-phosphate and D-glycero-beta-D-manno-heptose 7-phosphate.</text>
</comment>
<dbReference type="GO" id="GO:0008968">
    <property type="term" value="F:D-sedoheptulose 7-phosphate isomerase activity"/>
    <property type="evidence" value="ECO:0007669"/>
    <property type="project" value="UniProtKB-UniRule"/>
</dbReference>
<dbReference type="Pfam" id="PF13580">
    <property type="entry name" value="SIS_2"/>
    <property type="match status" value="1"/>
</dbReference>
<dbReference type="InterPro" id="IPR035461">
    <property type="entry name" value="GmhA/DiaA"/>
</dbReference>
<dbReference type="InterPro" id="IPR004515">
    <property type="entry name" value="Phosphoheptose_Isoase"/>
</dbReference>
<evidence type="ECO:0000256" key="3">
    <source>
        <dbReference type="ARBA" id="ARBA00004496"/>
    </source>
</evidence>
<feature type="binding site" evidence="10">
    <location>
        <begin position="48"/>
        <end position="50"/>
    </location>
    <ligand>
        <name>substrate</name>
    </ligand>
</feature>
<feature type="binding site" evidence="10">
    <location>
        <position position="61"/>
    </location>
    <ligand>
        <name>Zn(2+)</name>
        <dbReference type="ChEBI" id="CHEBI:29105"/>
    </ligand>
</feature>
<evidence type="ECO:0000256" key="2">
    <source>
        <dbReference type="ARBA" id="ARBA00003172"/>
    </source>
</evidence>
<accession>A0A839HP72</accession>
<protein>
    <recommendedName>
        <fullName evidence="10">Phosphoheptose isomerase</fullName>
        <ecNumber evidence="10">5.3.1.28</ecNumber>
    </recommendedName>
    <alternativeName>
        <fullName evidence="10">Sedoheptulose 7-phosphate isomerase</fullName>
    </alternativeName>
</protein>
<dbReference type="Proteomes" id="UP000586093">
    <property type="component" value="Unassembled WGS sequence"/>
</dbReference>
<comment type="subcellular location">
    <subcellularLocation>
        <location evidence="3 10">Cytoplasm</location>
    </subcellularLocation>
</comment>
<feature type="binding site" evidence="10">
    <location>
        <position position="176"/>
    </location>
    <ligand>
        <name>Zn(2+)</name>
        <dbReference type="ChEBI" id="CHEBI:29105"/>
    </ligand>
</feature>
<evidence type="ECO:0000256" key="5">
    <source>
        <dbReference type="ARBA" id="ARBA00022490"/>
    </source>
</evidence>
<feature type="binding site" evidence="10">
    <location>
        <position position="61"/>
    </location>
    <ligand>
        <name>substrate</name>
    </ligand>
</feature>
<comment type="catalytic activity">
    <reaction evidence="1 10">
        <text>2 D-sedoheptulose 7-phosphate = D-glycero-alpha-D-manno-heptose 7-phosphate + D-glycero-beta-D-manno-heptose 7-phosphate</text>
        <dbReference type="Rhea" id="RHEA:27489"/>
        <dbReference type="ChEBI" id="CHEBI:57483"/>
        <dbReference type="ChEBI" id="CHEBI:60203"/>
        <dbReference type="ChEBI" id="CHEBI:60204"/>
        <dbReference type="EC" id="5.3.1.28"/>
    </reaction>
</comment>
<dbReference type="InterPro" id="IPR046348">
    <property type="entry name" value="SIS_dom_sf"/>
</dbReference>
<dbReference type="PANTHER" id="PTHR30390">
    <property type="entry name" value="SEDOHEPTULOSE 7-PHOSPHATE ISOMERASE / DNAA INITIATOR-ASSOCIATING FACTOR FOR REPLICATION INITIATION"/>
    <property type="match status" value="1"/>
</dbReference>
<dbReference type="GO" id="GO:0005737">
    <property type="term" value="C:cytoplasm"/>
    <property type="evidence" value="ECO:0007669"/>
    <property type="project" value="UniProtKB-SubCell"/>
</dbReference>
<dbReference type="AlphaFoldDB" id="A0A839HP72"/>
<dbReference type="PROSITE" id="PS51464">
    <property type="entry name" value="SIS"/>
    <property type="match status" value="1"/>
</dbReference>
<reference evidence="12 13" key="1">
    <citation type="submission" date="2020-08" db="EMBL/GenBank/DDBJ databases">
        <title>Aquariorum lacteus gen. nov., sp. nov., a new member of the family Comamonadaceae, isolated from freshwater aquarium.</title>
        <authorList>
            <person name="Chun S.-J."/>
        </authorList>
    </citation>
    <scope>NUCLEOTIDE SEQUENCE [LARGE SCALE GENOMIC DNA]</scope>
    <source>
        <strain evidence="12 13">SJAQ100</strain>
    </source>
</reference>
<feature type="binding site" evidence="10">
    <location>
        <position position="57"/>
    </location>
    <ligand>
        <name>Zn(2+)</name>
        <dbReference type="ChEBI" id="CHEBI:29105"/>
    </ligand>
</feature>
<dbReference type="HAMAP" id="MF_00067">
    <property type="entry name" value="GmhA"/>
    <property type="match status" value="1"/>
</dbReference>
<name>A0A839HP72_9BURK</name>
<evidence type="ECO:0000313" key="12">
    <source>
        <dbReference type="EMBL" id="MBB1163292.1"/>
    </source>
</evidence>
<dbReference type="CDD" id="cd05006">
    <property type="entry name" value="SIS_GmhA"/>
    <property type="match status" value="1"/>
</dbReference>
<evidence type="ECO:0000256" key="1">
    <source>
        <dbReference type="ARBA" id="ARBA00000348"/>
    </source>
</evidence>
<sequence>MTDLLIRNLDEHRELFARLDALAPEVRAAGQLMADALRRGRKIMFCGNGGSAADSQHLAAELTGRFIHDRKPLAAMALSTDSSALTCIGNDYSFADVFSRQVEGLGQAGDVLVGISTSGRSANVIKAVEAARGRDMQVIGLLGRDGGTLKALSDVAIVVPSPTTARIQEAHILIGHTLCGLIEELLGVGLSPA</sequence>